<sequence>MNTRQQEIQKALVSPPSFVWYMMRKLPSVIFWGIRISRLDLAQCHTRLPFNWRSTNPFRSIYFSAMAGAAELASGALCMLHITGKGSYSMLVTNFEATFHKKANQTVTMSCLDGKKIQETIAGLRYPGDTATVTVAVSSQLPNGESPASFAITWSFKRR</sequence>
<proteinExistence type="predicted"/>
<protein>
    <submittedName>
        <fullName evidence="2">DUF4442 domain-containing protein</fullName>
    </submittedName>
</protein>
<feature type="transmembrane region" description="Helical" evidence="1">
    <location>
        <begin position="61"/>
        <end position="82"/>
    </location>
</feature>
<dbReference type="EMBL" id="JAUFQS010000005">
    <property type="protein sequence ID" value="MDN3687351.1"/>
    <property type="molecule type" value="Genomic_DNA"/>
</dbReference>
<evidence type="ECO:0000313" key="3">
    <source>
        <dbReference type="Proteomes" id="UP001236663"/>
    </source>
</evidence>
<organism evidence="2 3">
    <name type="scientific">Cyclobacterium jeungdonense</name>
    <dbReference type="NCBI Taxonomy" id="708087"/>
    <lineage>
        <taxon>Bacteria</taxon>
        <taxon>Pseudomonadati</taxon>
        <taxon>Bacteroidota</taxon>
        <taxon>Cytophagia</taxon>
        <taxon>Cytophagales</taxon>
        <taxon>Cyclobacteriaceae</taxon>
        <taxon>Cyclobacterium</taxon>
    </lineage>
</organism>
<gene>
    <name evidence="2" type="ORF">QWZ15_05900</name>
</gene>
<dbReference type="InterPro" id="IPR027961">
    <property type="entry name" value="DUF4442"/>
</dbReference>
<keyword evidence="3" id="KW-1185">Reference proteome</keyword>
<dbReference type="Gene3D" id="3.10.129.10">
    <property type="entry name" value="Hotdog Thioesterase"/>
    <property type="match status" value="1"/>
</dbReference>
<evidence type="ECO:0000313" key="2">
    <source>
        <dbReference type="EMBL" id="MDN3687351.1"/>
    </source>
</evidence>
<dbReference type="Proteomes" id="UP001236663">
    <property type="component" value="Unassembled WGS sequence"/>
</dbReference>
<dbReference type="InterPro" id="IPR029069">
    <property type="entry name" value="HotDog_dom_sf"/>
</dbReference>
<keyword evidence="1" id="KW-1133">Transmembrane helix</keyword>
<keyword evidence="1" id="KW-0472">Membrane</keyword>
<keyword evidence="1" id="KW-0812">Transmembrane</keyword>
<name>A0ABT8C4W8_9BACT</name>
<comment type="caution">
    <text evidence="2">The sequence shown here is derived from an EMBL/GenBank/DDBJ whole genome shotgun (WGS) entry which is preliminary data.</text>
</comment>
<reference evidence="3" key="1">
    <citation type="journal article" date="2019" name="Int. J. Syst. Evol. Microbiol.">
        <title>The Global Catalogue of Microorganisms (GCM) 10K type strain sequencing project: providing services to taxonomists for standard genome sequencing and annotation.</title>
        <authorList>
            <consortium name="The Broad Institute Genomics Platform"/>
            <consortium name="The Broad Institute Genome Sequencing Center for Infectious Disease"/>
            <person name="Wu L."/>
            <person name="Ma J."/>
        </authorList>
    </citation>
    <scope>NUCLEOTIDE SEQUENCE [LARGE SCALE GENOMIC DNA]</scope>
    <source>
        <strain evidence="3">CECT 7706</strain>
    </source>
</reference>
<evidence type="ECO:0000256" key="1">
    <source>
        <dbReference type="SAM" id="Phobius"/>
    </source>
</evidence>
<dbReference type="SUPFAM" id="SSF54637">
    <property type="entry name" value="Thioesterase/thiol ester dehydrase-isomerase"/>
    <property type="match status" value="1"/>
</dbReference>
<dbReference type="Pfam" id="PF14539">
    <property type="entry name" value="DUF4442"/>
    <property type="match status" value="1"/>
</dbReference>
<dbReference type="RefSeq" id="WP_163386616.1">
    <property type="nucleotide sequence ID" value="NZ_JAUFQS010000005.1"/>
</dbReference>
<accession>A0ABT8C4W8</accession>